<dbReference type="Pfam" id="PF02195">
    <property type="entry name" value="ParB_N"/>
    <property type="match status" value="1"/>
</dbReference>
<proteinExistence type="predicted"/>
<dbReference type="SMART" id="SM00470">
    <property type="entry name" value="ParB"/>
    <property type="match status" value="1"/>
</dbReference>
<dbReference type="InterPro" id="IPR050336">
    <property type="entry name" value="Chromosome_partition/occlusion"/>
</dbReference>
<reference evidence="3" key="1">
    <citation type="submission" date="2016-10" db="EMBL/GenBank/DDBJ databases">
        <authorList>
            <person name="Varghese N."/>
            <person name="Submissions S."/>
        </authorList>
    </citation>
    <scope>NUCLEOTIDE SEQUENCE [LARGE SCALE GENOMIC DNA]</scope>
    <source>
        <strain evidence="3">DSM 10014</strain>
    </source>
</reference>
<dbReference type="GO" id="GO:0005694">
    <property type="term" value="C:chromosome"/>
    <property type="evidence" value="ECO:0007669"/>
    <property type="project" value="TreeGrafter"/>
</dbReference>
<sequence length="295" mass="32789">MTETPENQNTDQLRNIALAPAQIEVGDRLRRAKSSRVEALAADMQVQGQLQPILVVESEKPGKFLLIDGGQRLAALLVCKAAFVDAVVLPSTHGPELRKYAEIMANVNRQELTKLERAEYLCELRDVWQKMNPTAKHGGDRRSAQVRAVKELRSEAENKSPILGLSAQVAEEVGLSRSAFFRAIEIANGLFPKTKDRIRDTWIADHQAGLQALAKVAADVQERACDALLSDPPQATSVADALLLAEGRALPRNDDKHYHRVTATWSRLSTKSRRAFIDEHKREILEHARAQGWSL</sequence>
<dbReference type="PANTHER" id="PTHR33375">
    <property type="entry name" value="CHROMOSOME-PARTITIONING PROTEIN PARB-RELATED"/>
    <property type="match status" value="1"/>
</dbReference>
<dbReference type="InterPro" id="IPR003115">
    <property type="entry name" value="ParB_N"/>
</dbReference>
<evidence type="ECO:0000259" key="1">
    <source>
        <dbReference type="SMART" id="SM00470"/>
    </source>
</evidence>
<dbReference type="Proteomes" id="UP000183076">
    <property type="component" value="Unassembled WGS sequence"/>
</dbReference>
<dbReference type="InterPro" id="IPR036086">
    <property type="entry name" value="ParB/Sulfiredoxin_sf"/>
</dbReference>
<evidence type="ECO:0000313" key="2">
    <source>
        <dbReference type="EMBL" id="SDW75022.1"/>
    </source>
</evidence>
<dbReference type="AlphaFoldDB" id="A0A1H2W2Z4"/>
<evidence type="ECO:0000313" key="3">
    <source>
        <dbReference type="Proteomes" id="UP000183076"/>
    </source>
</evidence>
<feature type="domain" description="ParB-like N-terminal" evidence="1">
    <location>
        <begin position="16"/>
        <end position="107"/>
    </location>
</feature>
<dbReference type="Gene3D" id="3.90.1530.30">
    <property type="match status" value="1"/>
</dbReference>
<name>A0A1H2W2Z4_9RHOB</name>
<organism evidence="2 3">
    <name type="scientific">Sulfitobacter pontiacus</name>
    <dbReference type="NCBI Taxonomy" id="60137"/>
    <lineage>
        <taxon>Bacteria</taxon>
        <taxon>Pseudomonadati</taxon>
        <taxon>Pseudomonadota</taxon>
        <taxon>Alphaproteobacteria</taxon>
        <taxon>Rhodobacterales</taxon>
        <taxon>Roseobacteraceae</taxon>
        <taxon>Sulfitobacter</taxon>
    </lineage>
</organism>
<dbReference type="RefSeq" id="WP_074635294.1">
    <property type="nucleotide sequence ID" value="NZ_CP160849.1"/>
</dbReference>
<dbReference type="GO" id="GO:0007059">
    <property type="term" value="P:chromosome segregation"/>
    <property type="evidence" value="ECO:0007669"/>
    <property type="project" value="TreeGrafter"/>
</dbReference>
<dbReference type="STRING" id="60137.SAMN04488041_103139"/>
<gene>
    <name evidence="2" type="ORF">SAMN04488041_103139</name>
</gene>
<dbReference type="PANTHER" id="PTHR33375:SF1">
    <property type="entry name" value="CHROMOSOME-PARTITIONING PROTEIN PARB-RELATED"/>
    <property type="match status" value="1"/>
</dbReference>
<dbReference type="GeneID" id="94021256"/>
<protein>
    <submittedName>
        <fullName evidence="2">Chromosome partitioning protein, ParB family</fullName>
    </submittedName>
</protein>
<accession>A0A1H2W2Z4</accession>
<dbReference type="SUPFAM" id="SSF110849">
    <property type="entry name" value="ParB/Sulfiredoxin"/>
    <property type="match status" value="1"/>
</dbReference>
<dbReference type="EMBL" id="FNNB01000003">
    <property type="protein sequence ID" value="SDW75022.1"/>
    <property type="molecule type" value="Genomic_DNA"/>
</dbReference>